<dbReference type="AlphaFoldDB" id="A0AAW4WGD0"/>
<evidence type="ECO:0000256" key="1">
    <source>
        <dbReference type="ARBA" id="ARBA00022737"/>
    </source>
</evidence>
<keyword evidence="5" id="KW-0812">Transmembrane</keyword>
<keyword evidence="5" id="KW-1133">Transmembrane helix</keyword>
<evidence type="ECO:0000256" key="5">
    <source>
        <dbReference type="SAM" id="Phobius"/>
    </source>
</evidence>
<reference evidence="6" key="1">
    <citation type="submission" date="2021-10" db="EMBL/GenBank/DDBJ databases">
        <title>Anaerobic single-cell dispensing facilitates the cultivation of human gut bacteria.</title>
        <authorList>
            <person name="Afrizal A."/>
        </authorList>
    </citation>
    <scope>NUCLEOTIDE SEQUENCE</scope>
    <source>
        <strain evidence="6">CLA-AA-H204</strain>
    </source>
</reference>
<comment type="caution">
    <text evidence="6">The sequence shown here is derived from an EMBL/GenBank/DDBJ whole genome shotgun (WGS) entry which is preliminary data.</text>
</comment>
<keyword evidence="2 3" id="KW-0802">TPR repeat</keyword>
<evidence type="ECO:0000256" key="4">
    <source>
        <dbReference type="SAM" id="Coils"/>
    </source>
</evidence>
<dbReference type="RefSeq" id="WP_227710217.1">
    <property type="nucleotide sequence ID" value="NZ_JAJEQW010000009.1"/>
</dbReference>
<feature type="repeat" description="TPR" evidence="3">
    <location>
        <begin position="409"/>
        <end position="442"/>
    </location>
</feature>
<dbReference type="PANTHER" id="PTHR45586">
    <property type="entry name" value="TPR REPEAT-CONTAINING PROTEIN PA4667"/>
    <property type="match status" value="1"/>
</dbReference>
<dbReference type="Proteomes" id="UP001198893">
    <property type="component" value="Unassembled WGS sequence"/>
</dbReference>
<evidence type="ECO:0000256" key="2">
    <source>
        <dbReference type="ARBA" id="ARBA00022803"/>
    </source>
</evidence>
<evidence type="ECO:0000313" key="6">
    <source>
        <dbReference type="EMBL" id="MCC2242404.1"/>
    </source>
</evidence>
<protein>
    <submittedName>
        <fullName evidence="6">Tetratricopeptide repeat protein</fullName>
    </submittedName>
</protein>
<dbReference type="SMART" id="SM00028">
    <property type="entry name" value="TPR"/>
    <property type="match status" value="4"/>
</dbReference>
<feature type="repeat" description="TPR" evidence="3">
    <location>
        <begin position="157"/>
        <end position="190"/>
    </location>
</feature>
<feature type="transmembrane region" description="Helical" evidence="5">
    <location>
        <begin position="241"/>
        <end position="263"/>
    </location>
</feature>
<evidence type="ECO:0000313" key="7">
    <source>
        <dbReference type="Proteomes" id="UP001198893"/>
    </source>
</evidence>
<evidence type="ECO:0000256" key="3">
    <source>
        <dbReference type="PROSITE-ProRule" id="PRU00339"/>
    </source>
</evidence>
<gene>
    <name evidence="6" type="ORF">LKD47_08865</name>
</gene>
<dbReference type="Pfam" id="PF13174">
    <property type="entry name" value="TPR_6"/>
    <property type="match status" value="1"/>
</dbReference>
<accession>A0AAW4WGD0</accession>
<dbReference type="Pfam" id="PF13181">
    <property type="entry name" value="TPR_8"/>
    <property type="match status" value="1"/>
</dbReference>
<name>A0AAW4WGD0_9FIRM</name>
<dbReference type="EMBL" id="JAJEQW010000009">
    <property type="protein sequence ID" value="MCC2242404.1"/>
    <property type="molecule type" value="Genomic_DNA"/>
</dbReference>
<dbReference type="InterPro" id="IPR011990">
    <property type="entry name" value="TPR-like_helical_dom_sf"/>
</dbReference>
<keyword evidence="4" id="KW-0175">Coiled coil</keyword>
<sequence>MKCYNCGADLTGDNRCPNCGIDVKVYKKIVMASNYYYNQGLERSNVRDLSGAIESLKKSLRFDKTNIQARNLLGLVLFETGEAVSAMGEWVISKSLQPKDNDAGRYLDAVQKNPAQLETVNQTIKKYNQALLYCRQNSTDLAIIQLKKVLSLNPKLVKGHQLLALLYMKENKFEQAKKSLRAAMKIDSSNTITLRYMKETNQMLRSANSGKKKKKEDDLISYKSGNDLIIQPTKFKDTSGFATILTILLGVAIGVAVTCFLVVPSVRQKAKSDANTSVVQANDTITTKNQQITNLENQIDDLNQQVSSAKSDSEETSNKISSYDQLLSAYKSFQEGDITAAGDALSGVKEENLSDTAKEIYQNINATVNDQYLQVTYADSYQAYSNYNYEEAKTGFEKVVEMDEAYQDGNAIYYLAQTYRNLGENEKAIEYYQKVIDGYPNTERAANSSRYLEELQNAEQ</sequence>
<dbReference type="PANTHER" id="PTHR45586:SF1">
    <property type="entry name" value="LIPOPOLYSACCHARIDE ASSEMBLY PROTEIN B"/>
    <property type="match status" value="1"/>
</dbReference>
<keyword evidence="5" id="KW-0472">Membrane</keyword>
<dbReference type="InterPro" id="IPR019734">
    <property type="entry name" value="TPR_rpt"/>
</dbReference>
<dbReference type="InterPro" id="IPR051012">
    <property type="entry name" value="CellSynth/LPSAsmb/PSIAsmb"/>
</dbReference>
<dbReference type="Gene3D" id="1.25.40.10">
    <property type="entry name" value="Tetratricopeptide repeat domain"/>
    <property type="match status" value="3"/>
</dbReference>
<dbReference type="PROSITE" id="PS50005">
    <property type="entry name" value="TPR"/>
    <property type="match status" value="2"/>
</dbReference>
<dbReference type="SUPFAM" id="SSF48452">
    <property type="entry name" value="TPR-like"/>
    <property type="match status" value="1"/>
</dbReference>
<proteinExistence type="predicted"/>
<keyword evidence="1" id="KW-0677">Repeat</keyword>
<organism evidence="6 7">
    <name type="scientific">Roseburia amylophila</name>
    <dbReference type="NCBI Taxonomy" id="2981794"/>
    <lineage>
        <taxon>Bacteria</taxon>
        <taxon>Bacillati</taxon>
        <taxon>Bacillota</taxon>
        <taxon>Clostridia</taxon>
        <taxon>Lachnospirales</taxon>
        <taxon>Lachnospiraceae</taxon>
        <taxon>Roseburia</taxon>
    </lineage>
</organism>
<feature type="coiled-coil region" evidence="4">
    <location>
        <begin position="278"/>
        <end position="319"/>
    </location>
</feature>